<dbReference type="InterPro" id="IPR009297">
    <property type="entry name" value="DUF952"/>
</dbReference>
<dbReference type="EMBL" id="ONZQ02000001">
    <property type="protein sequence ID" value="SPN97715.1"/>
    <property type="molecule type" value="Genomic_DNA"/>
</dbReference>
<evidence type="ECO:0000313" key="2">
    <source>
        <dbReference type="Proteomes" id="UP001187682"/>
    </source>
</evidence>
<dbReference type="Gene3D" id="3.20.170.20">
    <property type="entry name" value="Protein of unknown function DUF952"/>
    <property type="match status" value="1"/>
</dbReference>
<organism evidence="1 2">
    <name type="scientific">Cephalotrichum gorgonifer</name>
    <dbReference type="NCBI Taxonomy" id="2041049"/>
    <lineage>
        <taxon>Eukaryota</taxon>
        <taxon>Fungi</taxon>
        <taxon>Dikarya</taxon>
        <taxon>Ascomycota</taxon>
        <taxon>Pezizomycotina</taxon>
        <taxon>Sordariomycetes</taxon>
        <taxon>Hypocreomycetidae</taxon>
        <taxon>Microascales</taxon>
        <taxon>Microascaceae</taxon>
        <taxon>Cephalotrichum</taxon>
    </lineage>
</organism>
<protein>
    <recommendedName>
        <fullName evidence="3">DUF952 domain-containing protein</fullName>
    </recommendedName>
</protein>
<proteinExistence type="predicted"/>
<dbReference type="AlphaFoldDB" id="A0AAE8MQ52"/>
<dbReference type="PANTHER" id="PTHR34129:SF1">
    <property type="entry name" value="DUF952 DOMAIN-CONTAINING PROTEIN"/>
    <property type="match status" value="1"/>
</dbReference>
<dbReference type="PANTHER" id="PTHR34129">
    <property type="entry name" value="BLR1139 PROTEIN"/>
    <property type="match status" value="1"/>
</dbReference>
<sequence>MAAPNPLPTYVYKILDAPPKDPLPGELPLSELDKQDGFIHLSTANQVANTANLFFDGYPSLWVLRVPLARLADVRWEGGDAAGRAFPHLFGGKLGEEEVESVKELKRPGGGWAGLEDEWLQ</sequence>
<accession>A0AAE8MQ52</accession>
<gene>
    <name evidence="1" type="ORF">DNG_01228</name>
</gene>
<dbReference type="SUPFAM" id="SSF56399">
    <property type="entry name" value="ADP-ribosylation"/>
    <property type="match status" value="1"/>
</dbReference>
<keyword evidence="2" id="KW-1185">Reference proteome</keyword>
<comment type="caution">
    <text evidence="1">The sequence shown here is derived from an EMBL/GenBank/DDBJ whole genome shotgun (WGS) entry which is preliminary data.</text>
</comment>
<evidence type="ECO:0008006" key="3">
    <source>
        <dbReference type="Google" id="ProtNLM"/>
    </source>
</evidence>
<reference evidence="1" key="1">
    <citation type="submission" date="2018-03" db="EMBL/GenBank/DDBJ databases">
        <authorList>
            <person name="Guldener U."/>
        </authorList>
    </citation>
    <scope>NUCLEOTIDE SEQUENCE</scope>
</reference>
<evidence type="ECO:0000313" key="1">
    <source>
        <dbReference type="EMBL" id="SPN97715.1"/>
    </source>
</evidence>
<dbReference type="Pfam" id="PF06108">
    <property type="entry name" value="DUF952"/>
    <property type="match status" value="1"/>
</dbReference>
<dbReference type="Proteomes" id="UP001187682">
    <property type="component" value="Unassembled WGS sequence"/>
</dbReference>
<name>A0AAE8MQ52_9PEZI</name>